<dbReference type="SMART" id="SM00235">
    <property type="entry name" value="ZnMc"/>
    <property type="match status" value="1"/>
</dbReference>
<dbReference type="GO" id="GO:0006508">
    <property type="term" value="P:proteolysis"/>
    <property type="evidence" value="ECO:0007669"/>
    <property type="project" value="UniProtKB-KW"/>
</dbReference>
<comment type="cofactor">
    <cofactor evidence="7">
        <name>Zn(2+)</name>
        <dbReference type="ChEBI" id="CHEBI:29105"/>
    </cofactor>
    <text evidence="7">Binds 2 Zn(2+) ions per subunit.</text>
</comment>
<organism evidence="9 10">
    <name type="scientific">Pristionchus fissidentatus</name>
    <dbReference type="NCBI Taxonomy" id="1538716"/>
    <lineage>
        <taxon>Eukaryota</taxon>
        <taxon>Metazoa</taxon>
        <taxon>Ecdysozoa</taxon>
        <taxon>Nematoda</taxon>
        <taxon>Chromadorea</taxon>
        <taxon>Rhabditida</taxon>
        <taxon>Rhabditina</taxon>
        <taxon>Diplogasteromorpha</taxon>
        <taxon>Diplogasteroidea</taxon>
        <taxon>Neodiplogasteridae</taxon>
        <taxon>Pristionchus</taxon>
    </lineage>
</organism>
<proteinExistence type="inferred from homology"/>
<feature type="non-terminal residue" evidence="9">
    <location>
        <position position="120"/>
    </location>
</feature>
<dbReference type="GO" id="GO:0030574">
    <property type="term" value="P:collagen catabolic process"/>
    <property type="evidence" value="ECO:0007669"/>
    <property type="project" value="TreeGrafter"/>
</dbReference>
<feature type="binding site" evidence="7">
    <location>
        <position position="77"/>
    </location>
    <ligand>
        <name>Zn(2+)</name>
        <dbReference type="ChEBI" id="CHEBI:29105"/>
        <label>2</label>
        <note>catalytic</note>
    </ligand>
</feature>
<gene>
    <name evidence="9" type="ORF">PFISCL1PPCAC_13466</name>
</gene>
<feature type="binding site" evidence="7">
    <location>
        <position position="36"/>
    </location>
    <ligand>
        <name>Ca(2+)</name>
        <dbReference type="ChEBI" id="CHEBI:29108"/>
        <label>3</label>
    </ligand>
</feature>
<evidence type="ECO:0000259" key="8">
    <source>
        <dbReference type="SMART" id="SM00235"/>
    </source>
</evidence>
<feature type="domain" description="Peptidase metallopeptidase" evidence="8">
    <location>
        <begin position="1"/>
        <end position="120"/>
    </location>
</feature>
<evidence type="ECO:0000256" key="5">
    <source>
        <dbReference type="ARBA" id="ARBA00022833"/>
    </source>
</evidence>
<keyword evidence="5 7" id="KW-0862">Zinc</keyword>
<feature type="binding site" evidence="7">
    <location>
        <position position="44"/>
    </location>
    <ligand>
        <name>Zn(2+)</name>
        <dbReference type="ChEBI" id="CHEBI:29105"/>
        <label>1</label>
    </ligand>
</feature>
<dbReference type="InterPro" id="IPR021190">
    <property type="entry name" value="Pept_M10A"/>
</dbReference>
<feature type="binding site" evidence="7">
    <location>
        <position position="59"/>
    </location>
    <ligand>
        <name>Ca(2+)</name>
        <dbReference type="ChEBI" id="CHEBI:29108"/>
        <label>3</label>
    </ligand>
</feature>
<dbReference type="GO" id="GO:0030198">
    <property type="term" value="P:extracellular matrix organization"/>
    <property type="evidence" value="ECO:0007669"/>
    <property type="project" value="TreeGrafter"/>
</dbReference>
<dbReference type="GO" id="GO:0031012">
    <property type="term" value="C:extracellular matrix"/>
    <property type="evidence" value="ECO:0007669"/>
    <property type="project" value="InterPro"/>
</dbReference>
<keyword evidence="10" id="KW-1185">Reference proteome</keyword>
<name>A0AAV5VUW5_9BILA</name>
<evidence type="ECO:0000313" key="10">
    <source>
        <dbReference type="Proteomes" id="UP001432322"/>
    </source>
</evidence>
<feature type="binding site" evidence="7">
    <location>
        <position position="31"/>
    </location>
    <ligand>
        <name>Zn(2+)</name>
        <dbReference type="ChEBI" id="CHEBI:29105"/>
        <label>1</label>
    </ligand>
</feature>
<dbReference type="PANTHER" id="PTHR10201">
    <property type="entry name" value="MATRIX METALLOPROTEINASE"/>
    <property type="match status" value="1"/>
</dbReference>
<feature type="binding site" evidence="7">
    <location>
        <position position="62"/>
    </location>
    <ligand>
        <name>Ca(2+)</name>
        <dbReference type="ChEBI" id="CHEBI:29108"/>
        <label>1</label>
    </ligand>
</feature>
<dbReference type="Proteomes" id="UP001432322">
    <property type="component" value="Unassembled WGS sequence"/>
</dbReference>
<feature type="binding site" evidence="7">
    <location>
        <position position="87"/>
    </location>
    <ligand>
        <name>Zn(2+)</name>
        <dbReference type="ChEBI" id="CHEBI:29105"/>
        <label>2</label>
        <note>catalytic</note>
    </ligand>
</feature>
<comment type="similarity">
    <text evidence="1">Belongs to the peptidase M10A family.</text>
</comment>
<feature type="active site" evidence="6">
    <location>
        <position position="78"/>
    </location>
</feature>
<evidence type="ECO:0000256" key="6">
    <source>
        <dbReference type="PIRSR" id="PIRSR621190-1"/>
    </source>
</evidence>
<dbReference type="AlphaFoldDB" id="A0AAV5VUW5"/>
<dbReference type="InterPro" id="IPR024079">
    <property type="entry name" value="MetalloPept_cat_dom_sf"/>
</dbReference>
<dbReference type="GO" id="GO:0004222">
    <property type="term" value="F:metalloendopeptidase activity"/>
    <property type="evidence" value="ECO:0007669"/>
    <property type="project" value="InterPro"/>
</dbReference>
<reference evidence="9" key="1">
    <citation type="submission" date="2023-10" db="EMBL/GenBank/DDBJ databases">
        <title>Genome assembly of Pristionchus species.</title>
        <authorList>
            <person name="Yoshida K."/>
            <person name="Sommer R.J."/>
        </authorList>
    </citation>
    <scope>NUCLEOTIDE SEQUENCE</scope>
    <source>
        <strain evidence="9">RS5133</strain>
    </source>
</reference>
<feature type="binding site" evidence="7">
    <location>
        <position position="62"/>
    </location>
    <ligand>
        <name>Ca(2+)</name>
        <dbReference type="ChEBI" id="CHEBI:29108"/>
        <label>3</label>
    </ligand>
</feature>
<dbReference type="InterPro" id="IPR006026">
    <property type="entry name" value="Peptidase_Metallo"/>
</dbReference>
<keyword evidence="2" id="KW-0645">Protease</keyword>
<dbReference type="EMBL" id="BTSY01000004">
    <property type="protein sequence ID" value="GMT22169.1"/>
    <property type="molecule type" value="Genomic_DNA"/>
</dbReference>
<dbReference type="Gene3D" id="3.40.390.10">
    <property type="entry name" value="Collagenase (Catalytic Domain)"/>
    <property type="match status" value="1"/>
</dbReference>
<evidence type="ECO:0000256" key="7">
    <source>
        <dbReference type="PIRSR" id="PIRSR621190-2"/>
    </source>
</evidence>
<evidence type="ECO:0000256" key="1">
    <source>
        <dbReference type="ARBA" id="ARBA00010370"/>
    </source>
</evidence>
<comment type="cofactor">
    <cofactor evidence="7">
        <name>Ca(2+)</name>
        <dbReference type="ChEBI" id="CHEBI:29108"/>
    </cofactor>
    <text evidence="7">Can bind about 5 Ca(2+) ions per subunit.</text>
</comment>
<keyword evidence="7" id="KW-0106">Calcium</keyword>
<feature type="binding site" evidence="7">
    <location>
        <position position="29"/>
    </location>
    <ligand>
        <name>Zn(2+)</name>
        <dbReference type="ChEBI" id="CHEBI:29105"/>
        <label>1</label>
    </ligand>
</feature>
<feature type="non-terminal residue" evidence="9">
    <location>
        <position position="1"/>
    </location>
</feature>
<dbReference type="GO" id="GO:0005615">
    <property type="term" value="C:extracellular space"/>
    <property type="evidence" value="ECO:0007669"/>
    <property type="project" value="TreeGrafter"/>
</dbReference>
<feature type="binding site" evidence="7">
    <location>
        <position position="94"/>
    </location>
    <ligand>
        <name>Zn(2+)</name>
        <dbReference type="ChEBI" id="CHEBI:29105"/>
        <label>2</label>
        <note>catalytic</note>
    </ligand>
</feature>
<dbReference type="PRINTS" id="PR00138">
    <property type="entry name" value="MATRIXIN"/>
</dbReference>
<keyword evidence="3 7" id="KW-0479">Metal-binding</keyword>
<dbReference type="GO" id="GO:0008270">
    <property type="term" value="F:zinc ion binding"/>
    <property type="evidence" value="ECO:0007669"/>
    <property type="project" value="InterPro"/>
</dbReference>
<dbReference type="PANTHER" id="PTHR10201:SF309">
    <property type="entry name" value="PEPTIDASE METALLOPEPTIDASE DOMAIN-CONTAINING PROTEIN"/>
    <property type="match status" value="1"/>
</dbReference>
<evidence type="ECO:0000256" key="4">
    <source>
        <dbReference type="ARBA" id="ARBA00022801"/>
    </source>
</evidence>
<comment type="caution">
    <text evidence="9">The sequence shown here is derived from an EMBL/GenBank/DDBJ whole genome shotgun (WGS) entry which is preliminary data.</text>
</comment>
<feature type="binding site" evidence="7">
    <location>
        <position position="57"/>
    </location>
    <ligand>
        <name>Zn(2+)</name>
        <dbReference type="ChEBI" id="CHEBI:29105"/>
        <label>1</label>
    </ligand>
</feature>
<evidence type="ECO:0000256" key="2">
    <source>
        <dbReference type="ARBA" id="ARBA00022670"/>
    </source>
</evidence>
<protein>
    <recommendedName>
        <fullName evidence="8">Peptidase metallopeptidase domain-containing protein</fullName>
    </recommendedName>
</protein>
<sequence>QVWATALPGRFKEGTGNTTIKVMFYSQFHHDPYPFDGVGGEVAHSFFPREIRRGEIHVDADEPWGPSGRNLAWVLAHEIGHSLGLGHLPAPSIMAPDYQGFTEREVKLYPMDLEELRKLY</sequence>
<feature type="binding site" evidence="7">
    <location>
        <position position="81"/>
    </location>
    <ligand>
        <name>Zn(2+)</name>
        <dbReference type="ChEBI" id="CHEBI:29105"/>
        <label>2</label>
        <note>catalytic</note>
    </ligand>
</feature>
<evidence type="ECO:0000256" key="3">
    <source>
        <dbReference type="ARBA" id="ARBA00022723"/>
    </source>
</evidence>
<dbReference type="Pfam" id="PF00413">
    <property type="entry name" value="Peptidase_M10"/>
    <property type="match status" value="1"/>
</dbReference>
<accession>A0AAV5VUW5</accession>
<dbReference type="SUPFAM" id="SSF55486">
    <property type="entry name" value="Metalloproteases ('zincins'), catalytic domain"/>
    <property type="match status" value="1"/>
</dbReference>
<dbReference type="InterPro" id="IPR001818">
    <property type="entry name" value="Pept_M10_metallopeptidase"/>
</dbReference>
<keyword evidence="4" id="KW-0378">Hydrolase</keyword>
<evidence type="ECO:0000313" key="9">
    <source>
        <dbReference type="EMBL" id="GMT22169.1"/>
    </source>
</evidence>
<feature type="binding site" evidence="7">
    <location>
        <position position="37"/>
    </location>
    <ligand>
        <name>Ca(2+)</name>
        <dbReference type="ChEBI" id="CHEBI:29108"/>
        <label>3</label>
    </ligand>
</feature>